<dbReference type="EMBL" id="CP048659">
    <property type="protein sequence ID" value="QOW46067.1"/>
    <property type="molecule type" value="Genomic_DNA"/>
</dbReference>
<evidence type="ECO:0000313" key="2">
    <source>
        <dbReference type="Proteomes" id="UP000593966"/>
    </source>
</evidence>
<accession>A0A7S6VWK2</accession>
<evidence type="ECO:0000313" key="1">
    <source>
        <dbReference type="EMBL" id="QOW46067.1"/>
    </source>
</evidence>
<organism evidence="1 2">
    <name type="scientific">Acinetobacter piscicola</name>
    <dbReference type="NCBI Taxonomy" id="2006115"/>
    <lineage>
        <taxon>Bacteria</taxon>
        <taxon>Pseudomonadati</taxon>
        <taxon>Pseudomonadota</taxon>
        <taxon>Gammaproteobacteria</taxon>
        <taxon>Moraxellales</taxon>
        <taxon>Moraxellaceae</taxon>
        <taxon>Acinetobacter</taxon>
    </lineage>
</organism>
<proteinExistence type="predicted"/>
<gene>
    <name evidence="1" type="ORF">G0028_09260</name>
</gene>
<protein>
    <submittedName>
        <fullName evidence="1">Uncharacterized protein</fullName>
    </submittedName>
</protein>
<reference evidence="1 2" key="1">
    <citation type="submission" date="2020-02" db="EMBL/GenBank/DDBJ databases">
        <title>Tigecycline-resistant Acinetobacter species from pigs and migratory birds.</title>
        <authorList>
            <person name="Chen C."/>
            <person name="Sun J."/>
            <person name="Liao X.-P."/>
            <person name="Liu Y.-H."/>
        </authorList>
    </citation>
    <scope>NUCLEOTIDE SEQUENCE [LARGE SCALE GENOMIC DNA]</scope>
    <source>
        <strain evidence="1 2">YH12207_T</strain>
    </source>
</reference>
<dbReference type="AlphaFoldDB" id="A0A7S6VWK2"/>
<dbReference type="Proteomes" id="UP000593966">
    <property type="component" value="Chromosome"/>
</dbReference>
<name>A0A7S6VWK2_9GAMM</name>
<dbReference type="RefSeq" id="WP_180045150.1">
    <property type="nucleotide sequence ID" value="NZ_CP048659.1"/>
</dbReference>
<keyword evidence="2" id="KW-1185">Reference proteome</keyword>
<sequence>MSKPSLKTSLVMLQATANFLDQGSANATLVFYDDAKPASVSVNANSSAKLLVLDLQKPCTKAVNESNIELHPTNAGIATKSGTAQWARLFNGEGIAVVDIDVGVGMDIVLDNHDIVIGSSTKLDVIYLSPQL</sequence>